<evidence type="ECO:0000256" key="6">
    <source>
        <dbReference type="ARBA" id="ARBA00023139"/>
    </source>
</evidence>
<dbReference type="GO" id="GO:0016020">
    <property type="term" value="C:membrane"/>
    <property type="evidence" value="ECO:0007669"/>
    <property type="project" value="UniProtKB-SubCell"/>
</dbReference>
<dbReference type="Pfam" id="PF05504">
    <property type="entry name" value="Spore_GerAC"/>
    <property type="match status" value="1"/>
</dbReference>
<evidence type="ECO:0000313" key="11">
    <source>
        <dbReference type="Proteomes" id="UP000029622"/>
    </source>
</evidence>
<dbReference type="EMBL" id="AZTB01000066">
    <property type="protein sequence ID" value="KGG79692.1"/>
    <property type="molecule type" value="Genomic_DNA"/>
</dbReference>
<proteinExistence type="inferred from homology"/>
<evidence type="ECO:0000256" key="4">
    <source>
        <dbReference type="ARBA" id="ARBA00022729"/>
    </source>
</evidence>
<name>A0A096BFQ0_9FIRM</name>
<keyword evidence="4" id="KW-0732">Signal</keyword>
<accession>A0A096BFQ0</accession>
<feature type="domain" description="Spore germination GerAC-like C-terminal" evidence="8">
    <location>
        <begin position="210"/>
        <end position="372"/>
    </location>
</feature>
<evidence type="ECO:0000256" key="5">
    <source>
        <dbReference type="ARBA" id="ARBA00023136"/>
    </source>
</evidence>
<dbReference type="PANTHER" id="PTHR35789">
    <property type="entry name" value="SPORE GERMINATION PROTEIN B3"/>
    <property type="match status" value="1"/>
</dbReference>
<evidence type="ECO:0000256" key="7">
    <source>
        <dbReference type="ARBA" id="ARBA00023288"/>
    </source>
</evidence>
<evidence type="ECO:0000313" key="10">
    <source>
        <dbReference type="EMBL" id="KGG79692.1"/>
    </source>
</evidence>
<keyword evidence="3" id="KW-0309">Germination</keyword>
<evidence type="ECO:0000256" key="1">
    <source>
        <dbReference type="ARBA" id="ARBA00004635"/>
    </source>
</evidence>
<keyword evidence="7" id="KW-0449">Lipoprotein</keyword>
<dbReference type="InterPro" id="IPR008844">
    <property type="entry name" value="Spore_GerAC-like"/>
</dbReference>
<feature type="domain" description="Spore germination protein N-terminal" evidence="9">
    <location>
        <begin position="25"/>
        <end position="196"/>
    </location>
</feature>
<evidence type="ECO:0000259" key="9">
    <source>
        <dbReference type="Pfam" id="PF25198"/>
    </source>
</evidence>
<keyword evidence="6" id="KW-0564">Palmitate</keyword>
<dbReference type="Proteomes" id="UP000029622">
    <property type="component" value="Unassembled WGS sequence"/>
</dbReference>
<comment type="subcellular location">
    <subcellularLocation>
        <location evidence="1">Membrane</location>
        <topology evidence="1">Lipid-anchor</topology>
    </subcellularLocation>
</comment>
<keyword evidence="5" id="KW-0472">Membrane</keyword>
<reference evidence="10 11" key="1">
    <citation type="submission" date="2013-12" db="EMBL/GenBank/DDBJ databases">
        <title>Draft genome sequence of Caloranaerobacter sp. H53214.</title>
        <authorList>
            <person name="Jiang L.J."/>
            <person name="Shao Z.Z."/>
            <person name="Long M.N."/>
        </authorList>
    </citation>
    <scope>NUCLEOTIDE SEQUENCE [LARGE SCALE GENOMIC DNA]</scope>
    <source>
        <strain evidence="10 11">H53214</strain>
    </source>
</reference>
<evidence type="ECO:0000256" key="2">
    <source>
        <dbReference type="ARBA" id="ARBA00007886"/>
    </source>
</evidence>
<dbReference type="GO" id="GO:0009847">
    <property type="term" value="P:spore germination"/>
    <property type="evidence" value="ECO:0007669"/>
    <property type="project" value="InterPro"/>
</dbReference>
<evidence type="ECO:0000256" key="3">
    <source>
        <dbReference type="ARBA" id="ARBA00022544"/>
    </source>
</evidence>
<sequence>MKSTKKIVLIILLFINALNSTSCWNYKEINEVAIVGGMALDKNKENGKYIMTVEIMLPEASDGLNMRPEIYTMEGNTLFDAIRNFIAETGVKLYWSHLRVVLLSQDVAKEGIVPTLDLFMRDAELRTDVWLLISKGKTAREILEEGTAKIHDTVSFHLHDMLKTEASISKYKGVQFWDFVKTLSEEGSSPFLPAVELIDKGKEKIPKICGVAVFKKGKMVGWLDGIETRALLFIRDEIKGGVIPVKNVEDFNTDITLEIFKNKTKLKPELIDGKLIMNIDVITDVGIAEIDAAKDLLRGKGRKNVKKDAEALIEKQIEKAVKKVQREYKSDIFGFNGAICRTMPNVWKSIKGDWEDVFTELDIKVNVNVRIKWSALSSKPIKIGE</sequence>
<dbReference type="InterPro" id="IPR057336">
    <property type="entry name" value="GerAC_N"/>
</dbReference>
<dbReference type="Gene3D" id="3.30.300.210">
    <property type="entry name" value="Nutrient germinant receptor protein C, domain 3"/>
    <property type="match status" value="1"/>
</dbReference>
<protein>
    <submittedName>
        <fullName evidence="10">Uncharacterized protein</fullName>
    </submittedName>
</protein>
<evidence type="ECO:0000259" key="8">
    <source>
        <dbReference type="Pfam" id="PF05504"/>
    </source>
</evidence>
<dbReference type="AlphaFoldDB" id="A0A096BFQ0"/>
<comment type="caution">
    <text evidence="10">The sequence shown here is derived from an EMBL/GenBank/DDBJ whole genome shotgun (WGS) entry which is preliminary data.</text>
</comment>
<dbReference type="Gene3D" id="6.20.190.10">
    <property type="entry name" value="Nutrient germinant receptor protein C, domain 1"/>
    <property type="match status" value="1"/>
</dbReference>
<dbReference type="Pfam" id="PF25198">
    <property type="entry name" value="Spore_GerAC_N"/>
    <property type="match status" value="1"/>
</dbReference>
<dbReference type="RefSeq" id="WP_035164556.1">
    <property type="nucleotide sequence ID" value="NZ_AZTB01000066.1"/>
</dbReference>
<gene>
    <name evidence="10" type="ORF">Y919_10495</name>
</gene>
<organism evidence="10 11">
    <name type="scientific">Caloranaerobacter azorensis H53214</name>
    <dbReference type="NCBI Taxonomy" id="1156417"/>
    <lineage>
        <taxon>Bacteria</taxon>
        <taxon>Bacillati</taxon>
        <taxon>Bacillota</taxon>
        <taxon>Tissierellia</taxon>
        <taxon>Tissierellales</taxon>
        <taxon>Thermohalobacteraceae</taxon>
        <taxon>Caloranaerobacter</taxon>
    </lineage>
</organism>
<dbReference type="NCBIfam" id="TIGR02887">
    <property type="entry name" value="spore_ger_x_C"/>
    <property type="match status" value="1"/>
</dbReference>
<dbReference type="PANTHER" id="PTHR35789:SF1">
    <property type="entry name" value="SPORE GERMINATION PROTEIN B3"/>
    <property type="match status" value="1"/>
</dbReference>
<comment type="similarity">
    <text evidence="2">Belongs to the GerABKC lipoprotein family.</text>
</comment>
<dbReference type="InterPro" id="IPR038501">
    <property type="entry name" value="Spore_GerAC_C_sf"/>
</dbReference>
<dbReference type="STRING" id="1156417.Y919_10495"/>
<dbReference type="InterPro" id="IPR046953">
    <property type="entry name" value="Spore_GerAC-like_C"/>
</dbReference>